<gene>
    <name evidence="1" type="ORF">JG688_00015712</name>
</gene>
<dbReference type="EMBL" id="JAENGY010001766">
    <property type="protein sequence ID" value="KAG6947065.1"/>
    <property type="molecule type" value="Genomic_DNA"/>
</dbReference>
<dbReference type="AlphaFoldDB" id="A0A8J5IDN5"/>
<feature type="non-terminal residue" evidence="1">
    <location>
        <position position="197"/>
    </location>
</feature>
<sequence>MRHNRSRCVTTECLLVMGGRFEPRLLSERTESAAVEYLRRFRLRNRLSIRRITHRGTKHLSDLENVASAFGASMRWPAENSSIVFIFPGHSKYEHVYNMDQTSIYIDVNPNTTLAFTGDKNVDVVQSMSENAFRASVFLCASATEKKLLPLIVFARVPSADVHGELLNHPLHRERVMLTVQLKAYCNERVMLEWIDE</sequence>
<proteinExistence type="predicted"/>
<protein>
    <recommendedName>
        <fullName evidence="3">DDE-1 domain-containing protein</fullName>
    </recommendedName>
</protein>
<accession>A0A8J5IDN5</accession>
<evidence type="ECO:0008006" key="3">
    <source>
        <dbReference type="Google" id="ProtNLM"/>
    </source>
</evidence>
<evidence type="ECO:0000313" key="2">
    <source>
        <dbReference type="Proteomes" id="UP000709295"/>
    </source>
</evidence>
<keyword evidence="2" id="KW-1185">Reference proteome</keyword>
<dbReference type="Proteomes" id="UP000709295">
    <property type="component" value="Unassembled WGS sequence"/>
</dbReference>
<comment type="caution">
    <text evidence="1">The sequence shown here is derived from an EMBL/GenBank/DDBJ whole genome shotgun (WGS) entry which is preliminary data.</text>
</comment>
<evidence type="ECO:0000313" key="1">
    <source>
        <dbReference type="EMBL" id="KAG6947065.1"/>
    </source>
</evidence>
<reference evidence="1" key="1">
    <citation type="submission" date="2021-01" db="EMBL/GenBank/DDBJ databases">
        <title>Phytophthora aleatoria, a newly-described species from Pinus radiata is distinct from Phytophthora cactorum isolates based on comparative genomics.</title>
        <authorList>
            <person name="Mcdougal R."/>
            <person name="Panda P."/>
            <person name="Williams N."/>
            <person name="Studholme D.J."/>
        </authorList>
    </citation>
    <scope>NUCLEOTIDE SEQUENCE</scope>
    <source>
        <strain evidence="1">NZFS 4037</strain>
    </source>
</reference>
<organism evidence="1 2">
    <name type="scientific">Phytophthora aleatoria</name>
    <dbReference type="NCBI Taxonomy" id="2496075"/>
    <lineage>
        <taxon>Eukaryota</taxon>
        <taxon>Sar</taxon>
        <taxon>Stramenopiles</taxon>
        <taxon>Oomycota</taxon>
        <taxon>Peronosporomycetes</taxon>
        <taxon>Peronosporales</taxon>
        <taxon>Peronosporaceae</taxon>
        <taxon>Phytophthora</taxon>
    </lineage>
</organism>
<name>A0A8J5IDN5_9STRA</name>